<proteinExistence type="predicted"/>
<evidence type="ECO:0000313" key="2">
    <source>
        <dbReference type="Proteomes" id="UP001241747"/>
    </source>
</evidence>
<reference evidence="1 2" key="1">
    <citation type="submission" date="2023-07" db="EMBL/GenBank/DDBJ databases">
        <title>Genomic Encyclopedia of Type Strains, Phase IV (KMG-IV): sequencing the most valuable type-strain genomes for metagenomic binning, comparative biology and taxonomic classification.</title>
        <authorList>
            <person name="Goeker M."/>
        </authorList>
    </citation>
    <scope>NUCLEOTIDE SEQUENCE [LARGE SCALE GENOMIC DNA]</scope>
    <source>
        <strain evidence="1 2">DSM 3770</strain>
    </source>
</reference>
<name>A0ABU0LJW9_XANAG</name>
<dbReference type="EMBL" id="JAUSVY010000018">
    <property type="protein sequence ID" value="MDQ0507432.1"/>
    <property type="molecule type" value="Genomic_DNA"/>
</dbReference>
<comment type="caution">
    <text evidence="1">The sequence shown here is derived from an EMBL/GenBank/DDBJ whole genome shotgun (WGS) entry which is preliminary data.</text>
</comment>
<protein>
    <submittedName>
        <fullName evidence="1">Uncharacterized protein</fullName>
    </submittedName>
</protein>
<dbReference type="Proteomes" id="UP001241747">
    <property type="component" value="Unassembled WGS sequence"/>
</dbReference>
<dbReference type="RefSeq" id="WP_419836126.1">
    <property type="nucleotide sequence ID" value="NZ_JABWGX010000013.1"/>
</dbReference>
<gene>
    <name evidence="1" type="ORF">QOZ94_004256</name>
</gene>
<accession>A0ABU0LJW9</accession>
<sequence>MTDTFGRFSRDPTGPANYAATVTPDDVLDLDTPTRALWVGTAGDLALTMWGGQQVTLVNASGLLPVSASRVWESGTTAADIVALW</sequence>
<evidence type="ECO:0000313" key="1">
    <source>
        <dbReference type="EMBL" id="MDQ0507432.1"/>
    </source>
</evidence>
<organism evidence="1 2">
    <name type="scientific">Xanthobacter agilis</name>
    <dbReference type="NCBI Taxonomy" id="47492"/>
    <lineage>
        <taxon>Bacteria</taxon>
        <taxon>Pseudomonadati</taxon>
        <taxon>Pseudomonadota</taxon>
        <taxon>Alphaproteobacteria</taxon>
        <taxon>Hyphomicrobiales</taxon>
        <taxon>Xanthobacteraceae</taxon>
        <taxon>Xanthobacter</taxon>
    </lineage>
</organism>
<keyword evidence="2" id="KW-1185">Reference proteome</keyword>